<dbReference type="InterPro" id="IPR011006">
    <property type="entry name" value="CheY-like_superfamily"/>
</dbReference>
<dbReference type="Pfam" id="PF00072">
    <property type="entry name" value="Response_reg"/>
    <property type="match status" value="1"/>
</dbReference>
<dbReference type="GO" id="GO:0000160">
    <property type="term" value="P:phosphorelay signal transduction system"/>
    <property type="evidence" value="ECO:0007669"/>
    <property type="project" value="InterPro"/>
</dbReference>
<organism evidence="4 5">
    <name type="scientific">candidate division WOR-1 bacterium RIFOXYB2_FULL_48_7</name>
    <dbReference type="NCBI Taxonomy" id="1802583"/>
    <lineage>
        <taxon>Bacteria</taxon>
        <taxon>Bacillati</taxon>
        <taxon>Saganbacteria</taxon>
    </lineage>
</organism>
<dbReference type="AlphaFoldDB" id="A0A1F4TQG4"/>
<evidence type="ECO:0000256" key="2">
    <source>
        <dbReference type="PROSITE-ProRule" id="PRU00169"/>
    </source>
</evidence>
<protein>
    <recommendedName>
        <fullName evidence="3">Response regulatory domain-containing protein</fullName>
    </recommendedName>
</protein>
<sequence>MAKILIVDDEIEFCDLLGLRLERAGQHEVIKAYEGESAVQLAQTSKPDLIILDIAMPKMSGFEVIEALDKIEPTKNIPIIILTASTSKETTEKIFSTRVKGCVVKPFNPPELMKKIGLALGGKA</sequence>
<dbReference type="InterPro" id="IPR050595">
    <property type="entry name" value="Bact_response_regulator"/>
</dbReference>
<dbReference type="Gene3D" id="3.40.50.2300">
    <property type="match status" value="1"/>
</dbReference>
<dbReference type="PANTHER" id="PTHR44591:SF3">
    <property type="entry name" value="RESPONSE REGULATORY DOMAIN-CONTAINING PROTEIN"/>
    <property type="match status" value="1"/>
</dbReference>
<dbReference type="STRING" id="1802583.A2311_01230"/>
<gene>
    <name evidence="4" type="ORF">A2311_01230</name>
</gene>
<evidence type="ECO:0000313" key="4">
    <source>
        <dbReference type="EMBL" id="OGC34303.1"/>
    </source>
</evidence>
<name>A0A1F4TQG4_UNCSA</name>
<dbReference type="PROSITE" id="PS50110">
    <property type="entry name" value="RESPONSE_REGULATORY"/>
    <property type="match status" value="1"/>
</dbReference>
<dbReference type="SMART" id="SM00448">
    <property type="entry name" value="REC"/>
    <property type="match status" value="1"/>
</dbReference>
<dbReference type="SUPFAM" id="SSF52172">
    <property type="entry name" value="CheY-like"/>
    <property type="match status" value="1"/>
</dbReference>
<comment type="caution">
    <text evidence="4">The sequence shown here is derived from an EMBL/GenBank/DDBJ whole genome shotgun (WGS) entry which is preliminary data.</text>
</comment>
<dbReference type="EMBL" id="MEUF01000046">
    <property type="protein sequence ID" value="OGC34303.1"/>
    <property type="molecule type" value="Genomic_DNA"/>
</dbReference>
<evidence type="ECO:0000256" key="1">
    <source>
        <dbReference type="ARBA" id="ARBA00022553"/>
    </source>
</evidence>
<feature type="modified residue" description="4-aspartylphosphate" evidence="2">
    <location>
        <position position="53"/>
    </location>
</feature>
<proteinExistence type="predicted"/>
<accession>A0A1F4TQG4</accession>
<keyword evidence="1 2" id="KW-0597">Phosphoprotein</keyword>
<evidence type="ECO:0000313" key="5">
    <source>
        <dbReference type="Proteomes" id="UP000178951"/>
    </source>
</evidence>
<feature type="domain" description="Response regulatory" evidence="3">
    <location>
        <begin position="3"/>
        <end position="120"/>
    </location>
</feature>
<dbReference type="PANTHER" id="PTHR44591">
    <property type="entry name" value="STRESS RESPONSE REGULATOR PROTEIN 1"/>
    <property type="match status" value="1"/>
</dbReference>
<dbReference type="InterPro" id="IPR001789">
    <property type="entry name" value="Sig_transdc_resp-reg_receiver"/>
</dbReference>
<evidence type="ECO:0000259" key="3">
    <source>
        <dbReference type="PROSITE" id="PS50110"/>
    </source>
</evidence>
<dbReference type="Proteomes" id="UP000178951">
    <property type="component" value="Unassembled WGS sequence"/>
</dbReference>
<reference evidence="4 5" key="1">
    <citation type="journal article" date="2016" name="Nat. Commun.">
        <title>Thousands of microbial genomes shed light on interconnected biogeochemical processes in an aquifer system.</title>
        <authorList>
            <person name="Anantharaman K."/>
            <person name="Brown C.T."/>
            <person name="Hug L.A."/>
            <person name="Sharon I."/>
            <person name="Castelle C.J."/>
            <person name="Probst A.J."/>
            <person name="Thomas B.C."/>
            <person name="Singh A."/>
            <person name="Wilkins M.J."/>
            <person name="Karaoz U."/>
            <person name="Brodie E.L."/>
            <person name="Williams K.H."/>
            <person name="Hubbard S.S."/>
            <person name="Banfield J.F."/>
        </authorList>
    </citation>
    <scope>NUCLEOTIDE SEQUENCE [LARGE SCALE GENOMIC DNA]</scope>
</reference>